<evidence type="ECO:0000256" key="1">
    <source>
        <dbReference type="SAM" id="MobiDB-lite"/>
    </source>
</evidence>
<reference evidence="2 3" key="1">
    <citation type="journal article" date="2019" name="Nat. Ecol. Evol.">
        <title>Megaphylogeny resolves global patterns of mushroom evolution.</title>
        <authorList>
            <person name="Varga T."/>
            <person name="Krizsan K."/>
            <person name="Foldi C."/>
            <person name="Dima B."/>
            <person name="Sanchez-Garcia M."/>
            <person name="Sanchez-Ramirez S."/>
            <person name="Szollosi G.J."/>
            <person name="Szarkandi J.G."/>
            <person name="Papp V."/>
            <person name="Albert L."/>
            <person name="Andreopoulos W."/>
            <person name="Angelini C."/>
            <person name="Antonin V."/>
            <person name="Barry K.W."/>
            <person name="Bougher N.L."/>
            <person name="Buchanan P."/>
            <person name="Buyck B."/>
            <person name="Bense V."/>
            <person name="Catcheside P."/>
            <person name="Chovatia M."/>
            <person name="Cooper J."/>
            <person name="Damon W."/>
            <person name="Desjardin D."/>
            <person name="Finy P."/>
            <person name="Geml J."/>
            <person name="Haridas S."/>
            <person name="Hughes K."/>
            <person name="Justo A."/>
            <person name="Karasinski D."/>
            <person name="Kautmanova I."/>
            <person name="Kiss B."/>
            <person name="Kocsube S."/>
            <person name="Kotiranta H."/>
            <person name="LaButti K.M."/>
            <person name="Lechner B.E."/>
            <person name="Liimatainen K."/>
            <person name="Lipzen A."/>
            <person name="Lukacs Z."/>
            <person name="Mihaltcheva S."/>
            <person name="Morgado L.N."/>
            <person name="Niskanen T."/>
            <person name="Noordeloos M.E."/>
            <person name="Ohm R.A."/>
            <person name="Ortiz-Santana B."/>
            <person name="Ovrebo C."/>
            <person name="Racz N."/>
            <person name="Riley R."/>
            <person name="Savchenko A."/>
            <person name="Shiryaev A."/>
            <person name="Soop K."/>
            <person name="Spirin V."/>
            <person name="Szebenyi C."/>
            <person name="Tomsovsky M."/>
            <person name="Tulloss R.E."/>
            <person name="Uehling J."/>
            <person name="Grigoriev I.V."/>
            <person name="Vagvolgyi C."/>
            <person name="Papp T."/>
            <person name="Martin F.M."/>
            <person name="Miettinen O."/>
            <person name="Hibbett D.S."/>
            <person name="Nagy L.G."/>
        </authorList>
    </citation>
    <scope>NUCLEOTIDE SEQUENCE [LARGE SCALE GENOMIC DNA]</scope>
    <source>
        <strain evidence="2 3">CBS 962.96</strain>
    </source>
</reference>
<feature type="compositionally biased region" description="Basic and acidic residues" evidence="1">
    <location>
        <begin position="1"/>
        <end position="18"/>
    </location>
</feature>
<evidence type="ECO:0000313" key="2">
    <source>
        <dbReference type="EMBL" id="THU97502.1"/>
    </source>
</evidence>
<gene>
    <name evidence="2" type="ORF">K435DRAFT_888691</name>
</gene>
<evidence type="ECO:0000313" key="3">
    <source>
        <dbReference type="Proteomes" id="UP000297245"/>
    </source>
</evidence>
<dbReference type="EMBL" id="ML179154">
    <property type="protein sequence ID" value="THU97502.1"/>
    <property type="molecule type" value="Genomic_DNA"/>
</dbReference>
<dbReference type="Proteomes" id="UP000297245">
    <property type="component" value="Unassembled WGS sequence"/>
</dbReference>
<name>A0A4S8M5I6_DENBC</name>
<organism evidence="2 3">
    <name type="scientific">Dendrothele bispora (strain CBS 962.96)</name>
    <dbReference type="NCBI Taxonomy" id="1314807"/>
    <lineage>
        <taxon>Eukaryota</taxon>
        <taxon>Fungi</taxon>
        <taxon>Dikarya</taxon>
        <taxon>Basidiomycota</taxon>
        <taxon>Agaricomycotina</taxon>
        <taxon>Agaricomycetes</taxon>
        <taxon>Agaricomycetidae</taxon>
        <taxon>Agaricales</taxon>
        <taxon>Agaricales incertae sedis</taxon>
        <taxon>Dendrothele</taxon>
    </lineage>
</organism>
<protein>
    <submittedName>
        <fullName evidence="2">Uncharacterized protein</fullName>
    </submittedName>
</protein>
<proteinExistence type="predicted"/>
<feature type="region of interest" description="Disordered" evidence="1">
    <location>
        <begin position="1"/>
        <end position="29"/>
    </location>
</feature>
<accession>A0A4S8M5I6</accession>
<sequence length="215" mass="23977">MAAKTEGENGGKIRRVGEEEAGGSIRERKANGLGESETIVFGAEFEITYMGASAVRVKQHSHTNTALNVFSTLLMNAFSIDRISNAFRRNSHESRGCSTCLRFLQEYVESMCKSALRRWVWPLSDIGLQTRGVRTGTRRSTTASGCNRQLSGEYKVSDDTRKPIGPRNVAAWLMWSGRIIVAYRLSATYHNETSYPSVTRYLTCAVLVMLSLTYT</sequence>
<keyword evidence="3" id="KW-1185">Reference proteome</keyword>
<dbReference type="AlphaFoldDB" id="A0A4S8M5I6"/>